<evidence type="ECO:0000256" key="5">
    <source>
        <dbReference type="ARBA" id="ARBA00023134"/>
    </source>
</evidence>
<feature type="domain" description="CP-type G" evidence="8">
    <location>
        <begin position="121"/>
        <end position="309"/>
    </location>
</feature>
<dbReference type="PRINTS" id="PR00326">
    <property type="entry name" value="GTP1OBG"/>
</dbReference>
<dbReference type="Proteomes" id="UP000005226">
    <property type="component" value="Chromosome 19"/>
</dbReference>
<evidence type="ECO:0000313" key="10">
    <source>
        <dbReference type="Proteomes" id="UP000005226"/>
    </source>
</evidence>
<evidence type="ECO:0000256" key="4">
    <source>
        <dbReference type="ARBA" id="ARBA00023054"/>
    </source>
</evidence>
<keyword evidence="5" id="KW-0342">GTP-binding</keyword>
<dbReference type="Ensembl" id="ENSTRUT00000052850.2">
    <property type="protein sequence ID" value="ENSTRUP00000051888.2"/>
    <property type="gene ID" value="ENSTRUG00000005552.3"/>
</dbReference>
<feature type="compositionally biased region" description="Basic and acidic residues" evidence="7">
    <location>
        <begin position="57"/>
        <end position="104"/>
    </location>
</feature>
<keyword evidence="4" id="KW-0175">Coiled coil</keyword>
<dbReference type="Pfam" id="PF01926">
    <property type="entry name" value="MMR_HSR1"/>
    <property type="match status" value="1"/>
</dbReference>
<gene>
    <name evidence="9" type="primary">gnl3</name>
</gene>
<feature type="region of interest" description="Disordered" evidence="7">
    <location>
        <begin position="1"/>
        <end position="115"/>
    </location>
</feature>
<dbReference type="GO" id="GO:0005730">
    <property type="term" value="C:nucleolus"/>
    <property type="evidence" value="ECO:0007669"/>
    <property type="project" value="UniProtKB-SubCell"/>
</dbReference>
<dbReference type="GO" id="GO:0005525">
    <property type="term" value="F:GTP binding"/>
    <property type="evidence" value="ECO:0007669"/>
    <property type="project" value="UniProtKB-KW"/>
</dbReference>
<evidence type="ECO:0000256" key="2">
    <source>
        <dbReference type="ARBA" id="ARBA00016532"/>
    </source>
</evidence>
<dbReference type="SUPFAM" id="SSF52540">
    <property type="entry name" value="P-loop containing nucleoside triphosphate hydrolases"/>
    <property type="match status" value="1"/>
</dbReference>
<evidence type="ECO:0000313" key="9">
    <source>
        <dbReference type="Ensembl" id="ENSTRUP00000051888.2"/>
    </source>
</evidence>
<dbReference type="InterPro" id="IPR030378">
    <property type="entry name" value="G_CP_dom"/>
</dbReference>
<dbReference type="InterPro" id="IPR014813">
    <property type="entry name" value="Gnl3_N_dom"/>
</dbReference>
<comment type="subcellular location">
    <subcellularLocation>
        <location evidence="1">Nucleus</location>
        <location evidence="1">Nucleolus</location>
    </subcellularLocation>
</comment>
<sequence>MKRPKLKKASKRMSCSKRYKIQKKVREHHKKLRKEAKKKGVSKRVKKDPGVPSIAPFKEEVLREAEQRRQQEEKQRNKEAKKEQRAQKRKQTKEPGSKETEPSAKKARQVQNSTSPPFGMSSLLFQVIDASDVVIEVLDARDPLGYRCPQLEEAVLQREGNKKLLLVLSKIDLVPKENLQKWIKCLQAEFPVVAFKSSAQLRTIKVQRSKRKRISVSNEILDQSRAATCAGNNCLTQILTRLAAKTKNGAPLKVGVVGFPNVGKSSLINILKGSLVCLSGVKKGTTRSMQEVNVSNTVKLLDSPGLIASPTNPQASMALRGLTAEEDTNAALEAVGCLLKQCDQTLITLQYNIPNFRNALEFLTMLAKKRGYLQKGGLPNTEQAATVFLADWTGPKLSYHCRGQDSHCPPAYVTDDVVSKMQDGWDLKALQKGNEETLKSVRFPNLSSSVTFTSKGPTAGLVNVSDIPKESPASTERELGQNGNNELKFSIDFHTLFLFPEKTARVHFKPVPTDLSLASDDTYDFNTDFK</sequence>
<evidence type="ECO:0000256" key="1">
    <source>
        <dbReference type="ARBA" id="ARBA00004604"/>
    </source>
</evidence>
<dbReference type="Pfam" id="PF08701">
    <property type="entry name" value="GN3L_Grn1"/>
    <property type="match status" value="1"/>
</dbReference>
<feature type="compositionally biased region" description="Basic residues" evidence="7">
    <location>
        <begin position="1"/>
        <end position="46"/>
    </location>
</feature>
<dbReference type="Gene3D" id="1.10.1580.10">
    <property type="match status" value="1"/>
</dbReference>
<dbReference type="STRING" id="31033.ENSTRUP00000013363"/>
<accession>A0A3B5K920</accession>
<dbReference type="AlphaFoldDB" id="A0A3B5K920"/>
<protein>
    <recommendedName>
        <fullName evidence="2">Guanine nucleotide-binding protein-like 3</fullName>
    </recommendedName>
</protein>
<dbReference type="PROSITE" id="PS51721">
    <property type="entry name" value="G_CP"/>
    <property type="match status" value="1"/>
</dbReference>
<keyword evidence="10" id="KW-1185">Reference proteome</keyword>
<dbReference type="GeneTree" id="ENSGT00940000158320"/>
<evidence type="ECO:0000259" key="8">
    <source>
        <dbReference type="PROSITE" id="PS51721"/>
    </source>
</evidence>
<dbReference type="InterPro" id="IPR027417">
    <property type="entry name" value="P-loop_NTPase"/>
</dbReference>
<keyword evidence="6" id="KW-0539">Nucleus</keyword>
<organism evidence="9 10">
    <name type="scientific">Takifugu rubripes</name>
    <name type="common">Japanese pufferfish</name>
    <name type="synonym">Fugu rubripes</name>
    <dbReference type="NCBI Taxonomy" id="31033"/>
    <lineage>
        <taxon>Eukaryota</taxon>
        <taxon>Metazoa</taxon>
        <taxon>Chordata</taxon>
        <taxon>Craniata</taxon>
        <taxon>Vertebrata</taxon>
        <taxon>Euteleostomi</taxon>
        <taxon>Actinopterygii</taxon>
        <taxon>Neopterygii</taxon>
        <taxon>Teleostei</taxon>
        <taxon>Neoteleostei</taxon>
        <taxon>Acanthomorphata</taxon>
        <taxon>Eupercaria</taxon>
        <taxon>Tetraodontiformes</taxon>
        <taxon>Tetradontoidea</taxon>
        <taxon>Tetraodontidae</taxon>
        <taxon>Takifugu</taxon>
    </lineage>
</organism>
<proteinExistence type="predicted"/>
<dbReference type="InterPro" id="IPR023179">
    <property type="entry name" value="GTP-bd_ortho_bundle_sf"/>
</dbReference>
<dbReference type="PANTHER" id="PTHR11089">
    <property type="entry name" value="GTP-BINDING PROTEIN-RELATED"/>
    <property type="match status" value="1"/>
</dbReference>
<reference evidence="9 10" key="1">
    <citation type="journal article" date="2011" name="Genome Biol. Evol.">
        <title>Integration of the genetic map and genome assembly of fugu facilitates insights into distinct features of genome evolution in teleosts and mammals.</title>
        <authorList>
            <person name="Kai W."/>
            <person name="Kikuchi K."/>
            <person name="Tohari S."/>
            <person name="Chew A.K."/>
            <person name="Tay A."/>
            <person name="Fujiwara A."/>
            <person name="Hosoya S."/>
            <person name="Suetake H."/>
            <person name="Naruse K."/>
            <person name="Brenner S."/>
            <person name="Suzuki Y."/>
            <person name="Venkatesh B."/>
        </authorList>
    </citation>
    <scope>NUCLEOTIDE SEQUENCE [LARGE SCALE GENOMIC DNA]</scope>
</reference>
<reference evidence="9" key="2">
    <citation type="submission" date="2025-08" db="UniProtKB">
        <authorList>
            <consortium name="Ensembl"/>
        </authorList>
    </citation>
    <scope>IDENTIFICATION</scope>
</reference>
<evidence type="ECO:0000256" key="6">
    <source>
        <dbReference type="ARBA" id="ARBA00023242"/>
    </source>
</evidence>
<name>A0A3B5K920_TAKRU</name>
<dbReference type="CDD" id="cd04178">
    <property type="entry name" value="Nucleostemin_like"/>
    <property type="match status" value="1"/>
</dbReference>
<dbReference type="InterPro" id="IPR050755">
    <property type="entry name" value="TRAFAC_YlqF/YawG_RiboMat"/>
</dbReference>
<dbReference type="PANTHER" id="PTHR11089:SF11">
    <property type="entry name" value="GUANINE NUCLEOTIDE-BINDING PROTEIN-LIKE 3"/>
    <property type="match status" value="1"/>
</dbReference>
<evidence type="ECO:0000256" key="3">
    <source>
        <dbReference type="ARBA" id="ARBA00022741"/>
    </source>
</evidence>
<keyword evidence="3" id="KW-0547">Nucleotide-binding</keyword>
<dbReference type="Gene3D" id="3.40.50.300">
    <property type="entry name" value="P-loop containing nucleotide triphosphate hydrolases"/>
    <property type="match status" value="1"/>
</dbReference>
<dbReference type="InterPro" id="IPR006073">
    <property type="entry name" value="GTP-bd"/>
</dbReference>
<reference evidence="9" key="3">
    <citation type="submission" date="2025-09" db="UniProtKB">
        <authorList>
            <consortium name="Ensembl"/>
        </authorList>
    </citation>
    <scope>IDENTIFICATION</scope>
</reference>
<feature type="region of interest" description="Disordered" evidence="7">
    <location>
        <begin position="463"/>
        <end position="482"/>
    </location>
</feature>
<evidence type="ECO:0000256" key="7">
    <source>
        <dbReference type="SAM" id="MobiDB-lite"/>
    </source>
</evidence>